<comment type="caution">
    <text evidence="2">The sequence shown here is derived from an EMBL/GenBank/DDBJ whole genome shotgun (WGS) entry which is preliminary data.</text>
</comment>
<organism evidence="2 3">
    <name type="scientific">Elasticomyces elasticus</name>
    <dbReference type="NCBI Taxonomy" id="574655"/>
    <lineage>
        <taxon>Eukaryota</taxon>
        <taxon>Fungi</taxon>
        <taxon>Dikarya</taxon>
        <taxon>Ascomycota</taxon>
        <taxon>Pezizomycotina</taxon>
        <taxon>Dothideomycetes</taxon>
        <taxon>Dothideomycetidae</taxon>
        <taxon>Mycosphaerellales</taxon>
        <taxon>Teratosphaeriaceae</taxon>
        <taxon>Elasticomyces</taxon>
    </lineage>
</organism>
<evidence type="ECO:0000256" key="1">
    <source>
        <dbReference type="SAM" id="MobiDB-lite"/>
    </source>
</evidence>
<dbReference type="GO" id="GO:0005743">
    <property type="term" value="C:mitochondrial inner membrane"/>
    <property type="evidence" value="ECO:0007669"/>
    <property type="project" value="TreeGrafter"/>
</dbReference>
<dbReference type="PANTHER" id="PTHR28106:SF1">
    <property type="entry name" value="MITOCHONDRIAL ATPASE COMPLEX SUBUNIT ATP10"/>
    <property type="match status" value="1"/>
</dbReference>
<dbReference type="InterPro" id="IPR007849">
    <property type="entry name" value="ATP10"/>
</dbReference>
<protein>
    <submittedName>
        <fullName evidence="2">Mitochondrial ATPase complex subunit atp10</fullName>
    </submittedName>
</protein>
<dbReference type="PANTHER" id="PTHR28106">
    <property type="entry name" value="MITOCHONDRIAL ATPASE COMPLEX SUBUNIT ATP10"/>
    <property type="match status" value="1"/>
</dbReference>
<accession>A0AAN7ZLV7</accession>
<feature type="compositionally biased region" description="Pro residues" evidence="1">
    <location>
        <begin position="66"/>
        <end position="89"/>
    </location>
</feature>
<gene>
    <name evidence="2" type="primary">ATP10</name>
    <name evidence="2" type="ORF">LTR97_009730</name>
</gene>
<proteinExistence type="predicted"/>
<evidence type="ECO:0000313" key="3">
    <source>
        <dbReference type="Proteomes" id="UP001310594"/>
    </source>
</evidence>
<dbReference type="GO" id="GO:0033615">
    <property type="term" value="P:mitochondrial proton-transporting ATP synthase complex assembly"/>
    <property type="evidence" value="ECO:0007669"/>
    <property type="project" value="TreeGrafter"/>
</dbReference>
<dbReference type="Pfam" id="PF05176">
    <property type="entry name" value="ATP-synt_10"/>
    <property type="match status" value="1"/>
</dbReference>
<dbReference type="EMBL" id="JAVRQU010000016">
    <property type="protein sequence ID" value="KAK5694109.1"/>
    <property type="molecule type" value="Genomic_DNA"/>
</dbReference>
<evidence type="ECO:0000313" key="2">
    <source>
        <dbReference type="EMBL" id="KAK5694109.1"/>
    </source>
</evidence>
<sequence>MKAPTPLGLRALRSLAFPPSTTSRRCYAAVPERAQIQPPPPPRTFKTPPPPPEPQWADSTTSSTTPTPPPPPPQAQKPPPAPNFRPTPSGPSLRKKRDNDEDFTPYPLTRPIGIPHPPDPMENMGLDKRSLSQRRDDFHDYNKHLERRASMTKQIAKPYFRDWSNMRFHKGKVFVAPERLFRADVALWFPNFFGRTLLKKSAVEKRMGVTDGYGGLGRGTTEILRNKISVVSLVGNDWAQRQVDSFCGKTQNSELHALLAEHKGLAQRVEVNWETNWLKWWILRLFAVRNLRKSRAVDEQGRYFLVRRGFSEIMKEAIGVLNDKGGIRWAGSAEAEEGEKKSLAEGVRRLVKESRLPPKPRLNPVEQKEKLEAAVLDVMDEPSVPQKTPMGASQQ</sequence>
<dbReference type="AlphaFoldDB" id="A0AAN7ZLV7"/>
<reference evidence="2" key="1">
    <citation type="submission" date="2023-08" db="EMBL/GenBank/DDBJ databases">
        <title>Black Yeasts Isolated from many extreme environments.</title>
        <authorList>
            <person name="Coleine C."/>
            <person name="Stajich J.E."/>
            <person name="Selbmann L."/>
        </authorList>
    </citation>
    <scope>NUCLEOTIDE SEQUENCE</scope>
    <source>
        <strain evidence="2">CCFEE 5810</strain>
    </source>
</reference>
<name>A0AAN7ZLV7_9PEZI</name>
<feature type="region of interest" description="Disordered" evidence="1">
    <location>
        <begin position="16"/>
        <end position="126"/>
    </location>
</feature>
<feature type="compositionally biased region" description="Pro residues" evidence="1">
    <location>
        <begin position="37"/>
        <end position="54"/>
    </location>
</feature>
<dbReference type="Proteomes" id="UP001310594">
    <property type="component" value="Unassembled WGS sequence"/>
</dbReference>